<organism evidence="3 15">
    <name type="scientific">Halanaerobium congolense</name>
    <dbReference type="NCBI Taxonomy" id="54121"/>
    <lineage>
        <taxon>Bacteria</taxon>
        <taxon>Bacillati</taxon>
        <taxon>Bacillota</taxon>
        <taxon>Clostridia</taxon>
        <taxon>Halanaerobiales</taxon>
        <taxon>Halanaerobiaceae</taxon>
        <taxon>Halanaerobium</taxon>
    </lineage>
</organism>
<dbReference type="SMART" id="SM00849">
    <property type="entry name" value="Lactamase_B"/>
    <property type="match status" value="1"/>
</dbReference>
<dbReference type="CDD" id="cd16279">
    <property type="entry name" value="metallo-hydrolase-like_MBL-fold"/>
    <property type="match status" value="1"/>
</dbReference>
<dbReference type="Proteomes" id="UP000198612">
    <property type="component" value="Unassembled WGS sequence"/>
</dbReference>
<evidence type="ECO:0000313" key="14">
    <source>
        <dbReference type="Proteomes" id="UP000295758"/>
    </source>
</evidence>
<evidence type="ECO:0000313" key="15">
    <source>
        <dbReference type="Proteomes" id="UP000324896"/>
    </source>
</evidence>
<evidence type="ECO:0000313" key="7">
    <source>
        <dbReference type="EMBL" id="TDS33005.1"/>
    </source>
</evidence>
<dbReference type="EMBL" id="FNBJ01000003">
    <property type="protein sequence ID" value="SDE88161.1"/>
    <property type="molecule type" value="Genomic_DNA"/>
</dbReference>
<dbReference type="Pfam" id="PF12706">
    <property type="entry name" value="Lactamase_B_2"/>
    <property type="match status" value="1"/>
</dbReference>
<dbReference type="EMBL" id="FNEH01000001">
    <property type="protein sequence ID" value="SDI06649.1"/>
    <property type="molecule type" value="Genomic_DNA"/>
</dbReference>
<dbReference type="EMBL" id="FMYT01000001">
    <property type="protein sequence ID" value="SDB97234.1"/>
    <property type="molecule type" value="Genomic_DNA"/>
</dbReference>
<reference evidence="8 13" key="4">
    <citation type="submission" date="2019-03" db="EMBL/GenBank/DDBJ databases">
        <title>Subsurface microbial communities from deep shales in Ohio and West Virginia, USA.</title>
        <authorList>
            <person name="Wrighton K."/>
        </authorList>
    </citation>
    <scope>NUCLEOTIDE SEQUENCE [LARGE SCALE GENOMIC DNA]</scope>
    <source>
        <strain evidence="8 13">DSMZ 11287</strain>
        <strain evidence="2 12">MSL28</strain>
    </source>
</reference>
<dbReference type="PANTHER" id="PTHR42663">
    <property type="entry name" value="HYDROLASE C777.06C-RELATED-RELATED"/>
    <property type="match status" value="1"/>
</dbReference>
<dbReference type="GeneID" id="57011482"/>
<evidence type="ECO:0000313" key="4">
    <source>
        <dbReference type="EMBL" id="SDE88161.1"/>
    </source>
</evidence>
<dbReference type="Proteomes" id="UP000295472">
    <property type="component" value="Unassembled WGS sequence"/>
</dbReference>
<accession>A0A1G6HSS1</accession>
<dbReference type="InterPro" id="IPR036866">
    <property type="entry name" value="RibonucZ/Hydroxyglut_hydro"/>
</dbReference>
<dbReference type="Gene3D" id="3.60.15.10">
    <property type="entry name" value="Ribonuclease Z/Hydroxyacylglutathione hydrolase-like"/>
    <property type="match status" value="1"/>
</dbReference>
<keyword evidence="11" id="KW-1185">Reference proteome</keyword>
<dbReference type="RefSeq" id="WP_073156004.1">
    <property type="nucleotide sequence ID" value="NZ_FMYT01000001.1"/>
</dbReference>
<name>A0A1G6HSS1_9FIRM</name>
<evidence type="ECO:0000259" key="1">
    <source>
        <dbReference type="SMART" id="SM00849"/>
    </source>
</evidence>
<dbReference type="PANTHER" id="PTHR42663:SF6">
    <property type="entry name" value="HYDROLASE C777.06C-RELATED"/>
    <property type="match status" value="1"/>
</dbReference>
<evidence type="ECO:0000313" key="10">
    <source>
        <dbReference type="Proteomes" id="UP000198945"/>
    </source>
</evidence>
<dbReference type="Proteomes" id="UP000247389">
    <property type="component" value="Unassembled WGS sequence"/>
</dbReference>
<reference evidence="5 10" key="2">
    <citation type="submission" date="2016-10" db="EMBL/GenBank/DDBJ databases">
        <authorList>
            <person name="de Groot N.N."/>
        </authorList>
    </citation>
    <scope>NUCLEOTIDE SEQUENCE [LARGE SCALE GENOMIC DNA]</scope>
    <source>
        <strain evidence="5 10">WG7</strain>
    </source>
</reference>
<dbReference type="Proteomes" id="UP000295758">
    <property type="component" value="Unassembled WGS sequence"/>
</dbReference>
<evidence type="ECO:0000313" key="13">
    <source>
        <dbReference type="Proteomes" id="UP000295472"/>
    </source>
</evidence>
<evidence type="ECO:0000313" key="9">
    <source>
        <dbReference type="Proteomes" id="UP000198612"/>
    </source>
</evidence>
<dbReference type="EMBL" id="SOEF01000001">
    <property type="protein sequence ID" value="TDX48099.1"/>
    <property type="molecule type" value="Genomic_DNA"/>
</dbReference>
<evidence type="ECO:0000313" key="12">
    <source>
        <dbReference type="Proteomes" id="UP000247389"/>
    </source>
</evidence>
<evidence type="ECO:0000313" key="5">
    <source>
        <dbReference type="EMBL" id="SDI06649.1"/>
    </source>
</evidence>
<dbReference type="Proteomes" id="UP000198945">
    <property type="component" value="Unassembled WGS sequence"/>
</dbReference>
<evidence type="ECO:0000313" key="3">
    <source>
        <dbReference type="EMBL" id="SDB97234.1"/>
    </source>
</evidence>
<dbReference type="STRING" id="54121.SAMN04515653_10495"/>
<evidence type="ECO:0000313" key="2">
    <source>
        <dbReference type="EMBL" id="PXV69891.1"/>
    </source>
</evidence>
<dbReference type="AlphaFoldDB" id="A0A1G6HSS1"/>
<dbReference type="SUPFAM" id="SSF56281">
    <property type="entry name" value="Metallo-hydrolase/oxidoreductase"/>
    <property type="match status" value="1"/>
</dbReference>
<dbReference type="EMBL" id="SOAA01000005">
    <property type="protein sequence ID" value="TDS33005.1"/>
    <property type="molecule type" value="Genomic_DNA"/>
</dbReference>
<dbReference type="EMBL" id="QICM01000002">
    <property type="protein sequence ID" value="PXV69891.1"/>
    <property type="molecule type" value="Genomic_DNA"/>
</dbReference>
<sequence>MQITFLGTGTSHGVPVIACDCEVCQSDNPKNKRMRTSIHIKSKEYNLLIDTPPEMRLELINNKIKNVDAVLMTHAHADHIMGFDDIRALNWYQGKEMPVYGDLKTLNHIKRIFPYIFSDNNPGGGIPQVIIKEVEREFTFKDLQIKAVPIYHGDNQILAYRINNFAYLTDCSYIPDSSLKLLEGIEYAAVDALRFEDHPTHMSVDQAVELIDKLSLKHGYLTHLSHRLDHEQLDDYLPDHVSPAYDGLVINV</sequence>
<dbReference type="OrthoDB" id="9800940at2"/>
<dbReference type="Proteomes" id="UP000199519">
    <property type="component" value="Unassembled WGS sequence"/>
</dbReference>
<dbReference type="Proteomes" id="UP000324896">
    <property type="component" value="Unassembled WGS sequence"/>
</dbReference>
<protein>
    <submittedName>
        <fullName evidence="3">Phosphoribosyl 1,2-cyclic phosphate phosphodiesterase</fullName>
    </submittedName>
</protein>
<reference evidence="7 14" key="3">
    <citation type="submission" date="2019-03" db="EMBL/GenBank/DDBJ databases">
        <title>Deep subsurface shale carbon reservoir microbial communities from Ohio and West Virginia, USA.</title>
        <authorList>
            <person name="Wrighton K."/>
        </authorList>
    </citation>
    <scope>NUCLEOTIDE SEQUENCE [LARGE SCALE GENOMIC DNA]</scope>
    <source>
        <strain evidence="7 14">UTICA-S4D12</strain>
    </source>
</reference>
<evidence type="ECO:0000313" key="6">
    <source>
        <dbReference type="EMBL" id="SES68240.1"/>
    </source>
</evidence>
<dbReference type="EMBL" id="FOHG01000003">
    <property type="protein sequence ID" value="SES68240.1"/>
    <property type="molecule type" value="Genomic_DNA"/>
</dbReference>
<evidence type="ECO:0000313" key="8">
    <source>
        <dbReference type="EMBL" id="TDX48099.1"/>
    </source>
</evidence>
<reference evidence="9 11" key="1">
    <citation type="submission" date="2016-10" db="EMBL/GenBank/DDBJ databases">
        <authorList>
            <person name="Varghese N."/>
            <person name="Submissions S."/>
        </authorList>
    </citation>
    <scope>NUCLEOTIDE SEQUENCE [LARGE SCALE GENOMIC DNA]</scope>
    <source>
        <strain evidence="3 15">WG10</strain>
        <strain evidence="4 11">WG2</strain>
        <strain evidence="6 9">WG5</strain>
    </source>
</reference>
<gene>
    <name evidence="7" type="ORF">BY453_10511</name>
    <name evidence="8" type="ORF">C7954_10166</name>
    <name evidence="2" type="ORF">C8C78_10218</name>
    <name evidence="3" type="ORF">SAMN04488597_101122</name>
    <name evidence="4" type="ORF">SAMN04488598_10351</name>
    <name evidence="6" type="ORF">SAMN04515652_10350</name>
    <name evidence="5" type="ORF">SAMN04515654_101152</name>
</gene>
<proteinExistence type="predicted"/>
<feature type="domain" description="Metallo-beta-lactamase" evidence="1">
    <location>
        <begin position="34"/>
        <end position="226"/>
    </location>
</feature>
<evidence type="ECO:0000313" key="11">
    <source>
        <dbReference type="Proteomes" id="UP000199519"/>
    </source>
</evidence>
<dbReference type="InterPro" id="IPR001279">
    <property type="entry name" value="Metallo-B-lactamas"/>
</dbReference>